<dbReference type="EMBL" id="MRTP01000009">
    <property type="protein sequence ID" value="OMF51654.1"/>
    <property type="molecule type" value="Genomic_DNA"/>
</dbReference>
<evidence type="ECO:0000313" key="2">
    <source>
        <dbReference type="Proteomes" id="UP000187172"/>
    </source>
</evidence>
<evidence type="ECO:0000313" key="1">
    <source>
        <dbReference type="EMBL" id="OMF51654.1"/>
    </source>
</evidence>
<gene>
    <name evidence="1" type="ORF">BK138_25720</name>
</gene>
<name>A0A1R1EIK2_9BACL</name>
<dbReference type="RefSeq" id="WP_076173654.1">
    <property type="nucleotide sequence ID" value="NZ_MRTP01000009.1"/>
</dbReference>
<dbReference type="Proteomes" id="UP000187172">
    <property type="component" value="Unassembled WGS sequence"/>
</dbReference>
<comment type="caution">
    <text evidence="1">The sequence shown here is derived from an EMBL/GenBank/DDBJ whole genome shotgun (WGS) entry which is preliminary data.</text>
</comment>
<organism evidence="1 2">
    <name type="scientific">Paenibacillus rhizosphaerae</name>
    <dbReference type="NCBI Taxonomy" id="297318"/>
    <lineage>
        <taxon>Bacteria</taxon>
        <taxon>Bacillati</taxon>
        <taxon>Bacillota</taxon>
        <taxon>Bacilli</taxon>
        <taxon>Bacillales</taxon>
        <taxon>Paenibacillaceae</taxon>
        <taxon>Paenibacillus</taxon>
    </lineage>
</organism>
<sequence length="457" mass="51816">MNESRVISRPWALEGPSIQIDPLFPYYADRSAESIAEEIELSGYRTVHYFVVNESRVRTDIIEAFHARDIAVWALVIGNGTFATEHLPREWRSWRMGLLKELNDGFERFSPFSVSYVEWKKEAVARVLLDHPFDGIEIAEPYFPEWDGIRRGVYGDVGPHAKQAFRDKYGHDIPEFLNKRAANYYKKIPDIYGKWITFRVDAVNGLIDEIINGSGGARSVRPDIAVATWSLAVDGGAVSTLRLKEWQGLDAISMIGKVRPDMHVLQTHWPDWMKRHLPPQYAGGYESFAAPIRAAYPGLPLGIQADIGSRSSMVKNRRWLNDFQNTVYELGYDTWTAYEYHLGGYMYDEPPVPVKAVMRGEQELTVSFNKRIDPDTLGTVLFFAEENTEAGPLAGITIEQRAVDGNRLLLRVNGLPRRPVLVEVSGMRDTPGLWHVKGKKSGETPIGHRLKVEQDRG</sequence>
<proteinExistence type="predicted"/>
<accession>A0A1R1EIK2</accession>
<protein>
    <submittedName>
        <fullName evidence="1">N-acyl-D-glucosamine 2-epimerase</fullName>
    </submittedName>
</protein>
<dbReference type="Gene3D" id="3.20.20.80">
    <property type="entry name" value="Glycosidases"/>
    <property type="match status" value="1"/>
</dbReference>
<keyword evidence="2" id="KW-1185">Reference proteome</keyword>
<dbReference type="AlphaFoldDB" id="A0A1R1EIK2"/>
<reference evidence="1 2" key="1">
    <citation type="submission" date="2016-11" db="EMBL/GenBank/DDBJ databases">
        <title>Paenibacillus species isolates.</title>
        <authorList>
            <person name="Beno S.M."/>
        </authorList>
    </citation>
    <scope>NUCLEOTIDE SEQUENCE [LARGE SCALE GENOMIC DNA]</scope>
    <source>
        <strain evidence="1 2">FSL R5-0378</strain>
    </source>
</reference>